<keyword evidence="3" id="KW-1185">Reference proteome</keyword>
<evidence type="ECO:0000313" key="2">
    <source>
        <dbReference type="EMBL" id="KAL0471643.1"/>
    </source>
</evidence>
<protein>
    <submittedName>
        <fullName evidence="2">Uncharacterized protein</fullName>
    </submittedName>
</protein>
<evidence type="ECO:0000313" key="3">
    <source>
        <dbReference type="Proteomes" id="UP001451303"/>
    </source>
</evidence>
<keyword evidence="1" id="KW-0732">Signal</keyword>
<evidence type="ECO:0000256" key="1">
    <source>
        <dbReference type="SAM" id="SignalP"/>
    </source>
</evidence>
<reference evidence="2 3" key="1">
    <citation type="submission" date="2023-09" db="EMBL/GenBank/DDBJ databases">
        <title>Multi-omics analysis of a traditional fermented food reveals byproduct-associated fungal strains for waste-to-food upcycling.</title>
        <authorList>
            <consortium name="Lawrence Berkeley National Laboratory"/>
            <person name="Rekdal V.M."/>
            <person name="Villalobos-Escobedo J.M."/>
            <person name="Rodriguez-Valeron N."/>
            <person name="Garcia M.O."/>
            <person name="Vasquez D.P."/>
            <person name="Damayanti I."/>
            <person name="Sorensen P.M."/>
            <person name="Baidoo E.E."/>
            <person name="De Carvalho A.C."/>
            <person name="Riley R."/>
            <person name="Lipzen A."/>
            <person name="He G."/>
            <person name="Yan M."/>
            <person name="Haridas S."/>
            <person name="Daum C."/>
            <person name="Yoshinaga Y."/>
            <person name="Ng V."/>
            <person name="Grigoriev I.V."/>
            <person name="Munk R."/>
            <person name="Nuraida L."/>
            <person name="Wijaya C.H."/>
            <person name="Morales P.-C."/>
            <person name="Keasling J.D."/>
        </authorList>
    </citation>
    <scope>NUCLEOTIDE SEQUENCE [LARGE SCALE GENOMIC DNA]</scope>
    <source>
        <strain evidence="2 3">FGSC 2613</strain>
    </source>
</reference>
<comment type="caution">
    <text evidence="2">The sequence shown here is derived from an EMBL/GenBank/DDBJ whole genome shotgun (WGS) entry which is preliminary data.</text>
</comment>
<organism evidence="2 3">
    <name type="scientific">Neurospora intermedia</name>
    <dbReference type="NCBI Taxonomy" id="5142"/>
    <lineage>
        <taxon>Eukaryota</taxon>
        <taxon>Fungi</taxon>
        <taxon>Dikarya</taxon>
        <taxon>Ascomycota</taxon>
        <taxon>Pezizomycotina</taxon>
        <taxon>Sordariomycetes</taxon>
        <taxon>Sordariomycetidae</taxon>
        <taxon>Sordariales</taxon>
        <taxon>Sordariaceae</taxon>
        <taxon>Neurospora</taxon>
    </lineage>
</organism>
<gene>
    <name evidence="2" type="ORF">QR685DRAFT_209605</name>
</gene>
<proteinExistence type="predicted"/>
<dbReference type="Proteomes" id="UP001451303">
    <property type="component" value="Unassembled WGS sequence"/>
</dbReference>
<feature type="signal peptide" evidence="1">
    <location>
        <begin position="1"/>
        <end position="20"/>
    </location>
</feature>
<feature type="chain" id="PRO_5046972040" evidence="1">
    <location>
        <begin position="21"/>
        <end position="437"/>
    </location>
</feature>
<dbReference type="EMBL" id="JAVLET010000003">
    <property type="protein sequence ID" value="KAL0471643.1"/>
    <property type="molecule type" value="Genomic_DNA"/>
</dbReference>
<accession>A0ABR3DH92</accession>
<name>A0ABR3DH92_NEUIN</name>
<dbReference type="PROSITE" id="PS51257">
    <property type="entry name" value="PROKAR_LIPOPROTEIN"/>
    <property type="match status" value="1"/>
</dbReference>
<sequence>MKHVGIAALSGAALLQVASAACCRSNNCLKAVALADFEGVMDCKSNLIVTVTPSASTYTETVTLIQSAVDTILFTETATEIATTETPILTEVITVTSATETDFLTETVTVPYTTTLISLLPEVTSTSTIYKNHPIDIDTFQLKKARDTLMTEIEETNPPLPTYATADCADWSQYSKACKCIGVTASTITITASVSAAAVETVTVTASDVATLSTTISTAIISITKTVSDTETKTIGVTDLITTTTTLTISSAVETATTTSTPVSIVPLVCQPRGLSFRAHTPYPDGSTRWMNLVGSTLIAWQSFSGIPAPGTSTALSSTWVLDSNGYLELAQPVIGQTSVYAAYVLTSDQGATVSVRSKLKADVEAGVAAGTMQRVKGCVVNATGTGGQLMLSTSTQAQANGGRGNMLACGNALYLSTGRDGKDVRSDCVYLMPVVA</sequence>